<protein>
    <submittedName>
        <fullName evidence="1">Uncharacterized protein</fullName>
    </submittedName>
</protein>
<sequence>MKQLPITSQQLRALHVVFTQKGFSKEDRCDFIQNYTEGRTESSKELTLEEARNILAYFMDDKKGDNQEQARGIVGSIYKLSLQISCLNKGYGSEREEERRMNYAKINHFCKERTEFRKPLTGMSLEELKKVKKQFEALKGKERV</sequence>
<dbReference type="EMBL" id="SNRY01000511">
    <property type="protein sequence ID" value="KAA6339747.1"/>
    <property type="molecule type" value="Genomic_DNA"/>
</dbReference>
<organism evidence="1">
    <name type="scientific">termite gut metagenome</name>
    <dbReference type="NCBI Taxonomy" id="433724"/>
    <lineage>
        <taxon>unclassified sequences</taxon>
        <taxon>metagenomes</taxon>
        <taxon>organismal metagenomes</taxon>
    </lineage>
</organism>
<gene>
    <name evidence="1" type="ORF">EZS27_012345</name>
</gene>
<comment type="caution">
    <text evidence="1">The sequence shown here is derived from an EMBL/GenBank/DDBJ whole genome shotgun (WGS) entry which is preliminary data.</text>
</comment>
<reference evidence="1" key="1">
    <citation type="submission" date="2019-03" db="EMBL/GenBank/DDBJ databases">
        <title>Single cell metagenomics reveals metabolic interactions within the superorganism composed of flagellate Streblomastix strix and complex community of Bacteroidetes bacteria on its surface.</title>
        <authorList>
            <person name="Treitli S.C."/>
            <person name="Kolisko M."/>
            <person name="Husnik F."/>
            <person name="Keeling P."/>
            <person name="Hampl V."/>
        </authorList>
    </citation>
    <scope>NUCLEOTIDE SEQUENCE</scope>
    <source>
        <strain evidence="1">STM</strain>
    </source>
</reference>
<accession>A0A5J4S0R4</accession>
<dbReference type="AlphaFoldDB" id="A0A5J4S0R4"/>
<evidence type="ECO:0000313" key="1">
    <source>
        <dbReference type="EMBL" id="KAA6339747.1"/>
    </source>
</evidence>
<proteinExistence type="predicted"/>
<name>A0A5J4S0R4_9ZZZZ</name>